<comment type="subcellular location">
    <subcellularLocation>
        <location evidence="1">Cell inner membrane</location>
        <topology evidence="1">Multi-pass membrane protein</topology>
    </subcellularLocation>
</comment>
<organism evidence="9 10">
    <name type="scientific">Teredinibacter turnerae (strain ATCC 39867 / T7901)</name>
    <dbReference type="NCBI Taxonomy" id="377629"/>
    <lineage>
        <taxon>Bacteria</taxon>
        <taxon>Pseudomonadati</taxon>
        <taxon>Pseudomonadota</taxon>
        <taxon>Gammaproteobacteria</taxon>
        <taxon>Cellvibrionales</taxon>
        <taxon>Cellvibrionaceae</taxon>
        <taxon>Teredinibacter</taxon>
    </lineage>
</organism>
<dbReference type="Gene3D" id="3.30.70.1320">
    <property type="entry name" value="Multidrug efflux transporter AcrB pore domain like"/>
    <property type="match status" value="1"/>
</dbReference>
<accession>C5BJ12</accession>
<evidence type="ECO:0000313" key="10">
    <source>
        <dbReference type="Proteomes" id="UP000009080"/>
    </source>
</evidence>
<dbReference type="AlphaFoldDB" id="C5BJ12"/>
<feature type="transmembrane region" description="Helical" evidence="8">
    <location>
        <begin position="846"/>
        <end position="865"/>
    </location>
</feature>
<evidence type="ECO:0000256" key="4">
    <source>
        <dbReference type="ARBA" id="ARBA00022519"/>
    </source>
</evidence>
<keyword evidence="7 8" id="KW-0472">Membrane</keyword>
<dbReference type="Gene3D" id="1.20.1640.10">
    <property type="entry name" value="Multidrug efflux transporter AcrB transmembrane domain"/>
    <property type="match status" value="2"/>
</dbReference>
<dbReference type="eggNOG" id="COG0841">
    <property type="taxonomic scope" value="Bacteria"/>
</dbReference>
<evidence type="ECO:0000313" key="9">
    <source>
        <dbReference type="EMBL" id="ACR12116.1"/>
    </source>
</evidence>
<evidence type="ECO:0000256" key="1">
    <source>
        <dbReference type="ARBA" id="ARBA00004429"/>
    </source>
</evidence>
<dbReference type="Gene3D" id="3.30.70.1440">
    <property type="entry name" value="Multidrug efflux transporter AcrB pore domain"/>
    <property type="match status" value="1"/>
</dbReference>
<dbReference type="Gene3D" id="3.30.2090.10">
    <property type="entry name" value="Multidrug efflux transporter AcrB TolC docking domain, DN and DC subdomains"/>
    <property type="match status" value="2"/>
</dbReference>
<proteinExistence type="predicted"/>
<protein>
    <submittedName>
        <fullName evidence="9">RND transporter, HAE1/HME family, permease protein</fullName>
    </submittedName>
</protein>
<dbReference type="OrthoDB" id="9757904at2"/>
<keyword evidence="4" id="KW-0997">Cell inner membrane</keyword>
<keyword evidence="2" id="KW-0813">Transport</keyword>
<dbReference type="SUPFAM" id="SSF82693">
    <property type="entry name" value="Multidrug efflux transporter AcrB pore domain, PN1, PN2, PC1 and PC2 subdomains"/>
    <property type="match status" value="3"/>
</dbReference>
<evidence type="ECO:0000256" key="5">
    <source>
        <dbReference type="ARBA" id="ARBA00022692"/>
    </source>
</evidence>
<dbReference type="EMBL" id="CP001614">
    <property type="protein sequence ID" value="ACR12116.1"/>
    <property type="molecule type" value="Genomic_DNA"/>
</dbReference>
<dbReference type="Pfam" id="PF00873">
    <property type="entry name" value="ACR_tran"/>
    <property type="match status" value="1"/>
</dbReference>
<keyword evidence="5 8" id="KW-0812">Transmembrane</keyword>
<keyword evidence="10" id="KW-1185">Reference proteome</keyword>
<evidence type="ECO:0000256" key="2">
    <source>
        <dbReference type="ARBA" id="ARBA00022448"/>
    </source>
</evidence>
<gene>
    <name evidence="9" type="ordered locus">TERTU_4412</name>
</gene>
<keyword evidence="3" id="KW-1003">Cell membrane</keyword>
<feature type="transmembrane region" description="Helical" evidence="8">
    <location>
        <begin position="336"/>
        <end position="355"/>
    </location>
</feature>
<feature type="transmembrane region" description="Helical" evidence="8">
    <location>
        <begin position="961"/>
        <end position="983"/>
    </location>
</feature>
<dbReference type="Gene3D" id="3.30.70.1430">
    <property type="entry name" value="Multidrug efflux transporter AcrB pore domain"/>
    <property type="match status" value="2"/>
</dbReference>
<evidence type="ECO:0000256" key="6">
    <source>
        <dbReference type="ARBA" id="ARBA00022989"/>
    </source>
</evidence>
<dbReference type="KEGG" id="ttu:TERTU_4412"/>
<dbReference type="HOGENOM" id="CLU_002755_1_2_6"/>
<dbReference type="Proteomes" id="UP000009080">
    <property type="component" value="Chromosome"/>
</dbReference>
<dbReference type="GO" id="GO:0005886">
    <property type="term" value="C:plasma membrane"/>
    <property type="evidence" value="ECO:0007669"/>
    <property type="project" value="UniProtKB-SubCell"/>
</dbReference>
<dbReference type="STRING" id="377629.TERTU_4412"/>
<feature type="transmembrane region" description="Helical" evidence="8">
    <location>
        <begin position="465"/>
        <end position="483"/>
    </location>
</feature>
<evidence type="ECO:0000256" key="7">
    <source>
        <dbReference type="ARBA" id="ARBA00023136"/>
    </source>
</evidence>
<sequence length="1039" mass="112369">MKTVFTDIFVRRPVLALVVNLVIIIAGIQAISSLTVRQYPRNDNAVITVNTAYIGANAQLVRGFITTPLERAISGADGIDYINSSSTQGMSTINVQLELNYDPIKALSEITSKVNQVRGDLPPEAEVPIINVQSADSQFASAYLSFSSEILEPNQITDYLTRVVQPRLAALEGVQRADVLGGRTFAMRIWLKPDRMAAYGITPVQIRQALTSNNYLAALGNTKGSFIQVNLSANTDLNTVEEFRDLVLRSENGALVRLSDVADVELGSESYNEEVRYSGMTTTFMGIWPMPNANTLDVMKLVRKELDSLRDGMPKGMDAVIGYDATEYIESSIHEVIKTLSETLLIVIAIIFLFLGSVRSVVIPVMAIPVSLIGAIFLMQLFGFSLNLLTLLAIVLSVGLVVDDAIVIVENVERHISEGQSPMKAAMLGARELVGPVIAMTITLIAVYLPIGLQGGLTGSLFREFAFTLAGAVTISGIVALTLSPMMSSKLLKEGIEDEGFAKRSASAFNAIRARYLRILDVSLRARGAIYVLWFLLSAGALAMFMSSPKELAPTEDQGIVFIMSEGASSSTIDQSKIYANALNEKLLSVPEGEFTFQITFPDGGMGGLLLKPWAERDRSVFQLLPEITADISQIGGINNFAIAPPALPGGGSFPVEFVIAATGETEDILKYAEQLQQAAATSGMFMFPPQIDTKVDVPEAELVIDRDKVADLGLSLQQVGADVGVMLGGGYVNRFNIGGRSYRVIPQVKRSERLNPAQLQDIFITGPEGKLIPLSTVARIEEKTVPRSLNRFQQLNAVKLSGVSTQSLDAALNFLETEAAKILPSDYMVDYTGESRQLRREGNKFVPAFTMALLLIFLVLAAQFNSFRDPFVILAGSVPLAMFGASIFTFLKFPVPGMGFWTDGFTTTLNIYSQVGLVTLIGLVAKNGILLVEFANKMQELGLTKMAAVREAASTRLRPILMTTVATVAGHFPLTLVTGAGAEARNSIGLVLVGGMAIGTIFTLFVIPSIYVLLAKNLHGELEEVPEEPEEPMDPITV</sequence>
<dbReference type="RefSeq" id="WP_015818228.1">
    <property type="nucleotide sequence ID" value="NC_012997.1"/>
</dbReference>
<dbReference type="PANTHER" id="PTHR32063">
    <property type="match status" value="1"/>
</dbReference>
<evidence type="ECO:0000256" key="3">
    <source>
        <dbReference type="ARBA" id="ARBA00022475"/>
    </source>
</evidence>
<name>C5BJ12_TERTT</name>
<feature type="transmembrane region" description="Helical" evidence="8">
    <location>
        <begin position="872"/>
        <end position="892"/>
    </location>
</feature>
<dbReference type="PRINTS" id="PR00702">
    <property type="entry name" value="ACRIFLAVINRP"/>
</dbReference>
<keyword evidence="6 8" id="KW-1133">Transmembrane helix</keyword>
<dbReference type="InterPro" id="IPR001036">
    <property type="entry name" value="Acrflvin-R"/>
</dbReference>
<reference evidence="9 10" key="1">
    <citation type="journal article" date="2009" name="PLoS ONE">
        <title>The complete genome of Teredinibacter turnerae T7901: an intracellular endosymbiont of marine wood-boring bivalves (shipworms).</title>
        <authorList>
            <person name="Yang J.C."/>
            <person name="Madupu R."/>
            <person name="Durkin A.S."/>
            <person name="Ekborg N.A."/>
            <person name="Pedamallu C.S."/>
            <person name="Hostetler J.B."/>
            <person name="Radune D."/>
            <person name="Toms B.S."/>
            <person name="Henrissat B."/>
            <person name="Coutinho P.M."/>
            <person name="Schwarz S."/>
            <person name="Field L."/>
            <person name="Trindade-Silva A.E."/>
            <person name="Soares C.A.G."/>
            <person name="Elshahawi S."/>
            <person name="Hanora A."/>
            <person name="Schmidt E.W."/>
            <person name="Haygood M.G."/>
            <person name="Posfai J."/>
            <person name="Benner J."/>
            <person name="Madinger C."/>
            <person name="Nove J."/>
            <person name="Anton B."/>
            <person name="Chaudhary K."/>
            <person name="Foster J."/>
            <person name="Holman A."/>
            <person name="Kumar S."/>
            <person name="Lessard P.A."/>
            <person name="Luyten Y.A."/>
            <person name="Slatko B."/>
            <person name="Wood N."/>
            <person name="Wu B."/>
            <person name="Teplitski M."/>
            <person name="Mougous J.D."/>
            <person name="Ward N."/>
            <person name="Eisen J.A."/>
            <person name="Badger J.H."/>
            <person name="Distel D.L."/>
        </authorList>
    </citation>
    <scope>NUCLEOTIDE SEQUENCE [LARGE SCALE GENOMIC DNA]</scope>
    <source>
        <strain evidence="10">ATCC 39867 / T7901</strain>
    </source>
</reference>
<dbReference type="PANTHER" id="PTHR32063:SF14">
    <property type="entry name" value="BLL4319 PROTEIN"/>
    <property type="match status" value="1"/>
</dbReference>
<feature type="transmembrane region" description="Helical" evidence="8">
    <location>
        <begin position="912"/>
        <end position="933"/>
    </location>
</feature>
<evidence type="ECO:0000256" key="8">
    <source>
        <dbReference type="SAM" id="Phobius"/>
    </source>
</evidence>
<dbReference type="GO" id="GO:0042910">
    <property type="term" value="F:xenobiotic transmembrane transporter activity"/>
    <property type="evidence" value="ECO:0007669"/>
    <property type="project" value="TreeGrafter"/>
</dbReference>
<dbReference type="InterPro" id="IPR027463">
    <property type="entry name" value="AcrB_DN_DC_subdom"/>
</dbReference>
<dbReference type="SUPFAM" id="SSF82714">
    <property type="entry name" value="Multidrug efflux transporter AcrB TolC docking domain, DN and DC subdomains"/>
    <property type="match status" value="2"/>
</dbReference>
<dbReference type="SUPFAM" id="SSF82866">
    <property type="entry name" value="Multidrug efflux transporter AcrB transmembrane domain"/>
    <property type="match status" value="2"/>
</dbReference>
<dbReference type="FunFam" id="1.20.1640.10:FF:000001">
    <property type="entry name" value="Efflux pump membrane transporter"/>
    <property type="match status" value="1"/>
</dbReference>
<feature type="transmembrane region" description="Helical" evidence="8">
    <location>
        <begin position="433"/>
        <end position="453"/>
    </location>
</feature>
<feature type="transmembrane region" description="Helical" evidence="8">
    <location>
        <begin position="528"/>
        <end position="546"/>
    </location>
</feature>
<feature type="transmembrane region" description="Helical" evidence="8">
    <location>
        <begin position="989"/>
        <end position="1015"/>
    </location>
</feature>